<dbReference type="EMBL" id="MLJI01000002">
    <property type="protein sequence ID" value="ORM90062.1"/>
    <property type="molecule type" value="Genomic_DNA"/>
</dbReference>
<comment type="caution">
    <text evidence="3">The sequence shown here is derived from an EMBL/GenBank/DDBJ whole genome shotgun (WGS) entry which is preliminary data.</text>
</comment>
<dbReference type="InterPro" id="IPR016382">
    <property type="entry name" value="Pilus_assmbly_TraL"/>
</dbReference>
<dbReference type="RefSeq" id="WP_013512869.1">
    <property type="nucleotide sequence ID" value="NZ_JAGGMY010000007.1"/>
</dbReference>
<feature type="transmembrane region" description="Helical" evidence="2">
    <location>
        <begin position="30"/>
        <end position="57"/>
    </location>
</feature>
<dbReference type="Proteomes" id="UP000193749">
    <property type="component" value="Unassembled WGS sequence"/>
</dbReference>
<evidence type="ECO:0000256" key="2">
    <source>
        <dbReference type="SAM" id="Phobius"/>
    </source>
</evidence>
<feature type="transmembrane region" description="Helical" evidence="2">
    <location>
        <begin position="69"/>
        <end position="87"/>
    </location>
</feature>
<comment type="function">
    <text evidence="1">Membrane protein involved in F pilin formation.</text>
</comment>
<keyword evidence="1 2" id="KW-0472">Membrane</keyword>
<evidence type="ECO:0000313" key="3">
    <source>
        <dbReference type="EMBL" id="ORM90062.1"/>
    </source>
</evidence>
<dbReference type="AlphaFoldDB" id="A0A1X1EMM7"/>
<gene>
    <name evidence="3" type="ORF">HA50_26180</name>
</gene>
<evidence type="ECO:0000256" key="1">
    <source>
        <dbReference type="PIRNR" id="PIRNR003259"/>
    </source>
</evidence>
<dbReference type="GO" id="GO:0009297">
    <property type="term" value="P:pilus assembly"/>
    <property type="evidence" value="ECO:0007669"/>
    <property type="project" value="UniProtKB-UniRule"/>
</dbReference>
<accession>A0A1X1EMM7</accession>
<dbReference type="Pfam" id="PF07178">
    <property type="entry name" value="TraL"/>
    <property type="match status" value="1"/>
</dbReference>
<organism evidence="3 4">
    <name type="scientific">Pantoea cypripedii</name>
    <name type="common">Pectobacterium cypripedii</name>
    <name type="synonym">Erwinia cypripedii</name>
    <dbReference type="NCBI Taxonomy" id="55209"/>
    <lineage>
        <taxon>Bacteria</taxon>
        <taxon>Pseudomonadati</taxon>
        <taxon>Pseudomonadota</taxon>
        <taxon>Gammaproteobacteria</taxon>
        <taxon>Enterobacterales</taxon>
        <taxon>Erwiniaceae</taxon>
        <taxon>Pantoea</taxon>
    </lineage>
</organism>
<dbReference type="InterPro" id="IPR009838">
    <property type="entry name" value="T4SS_TraL"/>
</dbReference>
<name>A0A1X1EMM7_PANCY</name>
<evidence type="ECO:0000313" key="4">
    <source>
        <dbReference type="Proteomes" id="UP000193749"/>
    </source>
</evidence>
<keyword evidence="2" id="KW-1133">Transmembrane helix</keyword>
<dbReference type="OrthoDB" id="6570048at2"/>
<comment type="subcellular location">
    <subcellularLocation>
        <location evidence="1">Cell outer membrane</location>
    </subcellularLocation>
</comment>
<dbReference type="PIRSF" id="PIRSF003259">
    <property type="entry name" value="Pilus_assembly_TraL"/>
    <property type="match status" value="1"/>
</dbReference>
<keyword evidence="1" id="KW-0184">Conjugation</keyword>
<keyword evidence="4" id="KW-1185">Reference proteome</keyword>
<dbReference type="NCBIfam" id="TIGR02762">
    <property type="entry name" value="TraL_TIGR"/>
    <property type="match status" value="1"/>
</dbReference>
<sequence>MDRESLQYQFPETLNQQKRLLGLPPEEAGVIVACAGIGLLCDMFIVMLVVAGALWLLIRHLKKGQGTWWLLNLLYWYLPTALLRLQFRRVPDSGNRHWMQ</sequence>
<dbReference type="STRING" id="55209.HA50_26180"/>
<reference evidence="3 4" key="1">
    <citation type="journal article" date="2017" name="Antonie Van Leeuwenhoek">
        <title>Phylogenomic resolution of the bacterial genus Pantoea and its relationship with Erwinia and Tatumella.</title>
        <authorList>
            <person name="Palmer M."/>
            <person name="Steenkamp E.T."/>
            <person name="Coetzee M.P."/>
            <person name="Chan W.Y."/>
            <person name="van Zyl E."/>
            <person name="De Maayer P."/>
            <person name="Coutinho T.A."/>
            <person name="Blom J."/>
            <person name="Smits T.H."/>
            <person name="Duffy B."/>
            <person name="Venter S.N."/>
        </authorList>
    </citation>
    <scope>NUCLEOTIDE SEQUENCE [LARGE SCALE GENOMIC DNA]</scope>
    <source>
        <strain evidence="3 4">LMG 2657</strain>
    </source>
</reference>
<keyword evidence="2" id="KW-0812">Transmembrane</keyword>
<protein>
    <recommendedName>
        <fullName evidence="1">Protein TraL</fullName>
    </recommendedName>
</protein>
<dbReference type="GO" id="GO:0009279">
    <property type="term" value="C:cell outer membrane"/>
    <property type="evidence" value="ECO:0007669"/>
    <property type="project" value="UniProtKB-SubCell"/>
</dbReference>
<keyword evidence="1" id="KW-0998">Cell outer membrane</keyword>
<proteinExistence type="predicted"/>